<evidence type="ECO:0000259" key="1">
    <source>
        <dbReference type="Pfam" id="PF12937"/>
    </source>
</evidence>
<dbReference type="AlphaFoldDB" id="A0AAD1Z6Z4"/>
<dbReference type="GO" id="GO:0031146">
    <property type="term" value="P:SCF-dependent proteasomal ubiquitin-dependent protein catabolic process"/>
    <property type="evidence" value="ECO:0007669"/>
    <property type="project" value="TreeGrafter"/>
</dbReference>
<evidence type="ECO:0000313" key="3">
    <source>
        <dbReference type="EMBL" id="CAI9762666.1"/>
    </source>
</evidence>
<dbReference type="PANTHER" id="PTHR13318">
    <property type="entry name" value="PARTNER OF PAIRED, ISOFORM B-RELATED"/>
    <property type="match status" value="1"/>
</dbReference>
<name>A0AAD1Z6Z4_9LAMI</name>
<dbReference type="InterPro" id="IPR036047">
    <property type="entry name" value="F-box-like_dom_sf"/>
</dbReference>
<dbReference type="InterPro" id="IPR057207">
    <property type="entry name" value="FBXL15_LRR"/>
</dbReference>
<organism evidence="3 4">
    <name type="scientific">Fraxinus pennsylvanica</name>
    <dbReference type="NCBI Taxonomy" id="56036"/>
    <lineage>
        <taxon>Eukaryota</taxon>
        <taxon>Viridiplantae</taxon>
        <taxon>Streptophyta</taxon>
        <taxon>Embryophyta</taxon>
        <taxon>Tracheophyta</taxon>
        <taxon>Spermatophyta</taxon>
        <taxon>Magnoliopsida</taxon>
        <taxon>eudicotyledons</taxon>
        <taxon>Gunneridae</taxon>
        <taxon>Pentapetalae</taxon>
        <taxon>asterids</taxon>
        <taxon>lamiids</taxon>
        <taxon>Lamiales</taxon>
        <taxon>Oleaceae</taxon>
        <taxon>Oleeae</taxon>
        <taxon>Fraxinus</taxon>
    </lineage>
</organism>
<dbReference type="SUPFAM" id="SSF52047">
    <property type="entry name" value="RNI-like"/>
    <property type="match status" value="2"/>
</dbReference>
<feature type="domain" description="F-box" evidence="1">
    <location>
        <begin position="11"/>
        <end position="41"/>
    </location>
</feature>
<dbReference type="SMART" id="SM00367">
    <property type="entry name" value="LRR_CC"/>
    <property type="match status" value="14"/>
</dbReference>
<dbReference type="SUPFAM" id="SSF81383">
    <property type="entry name" value="F-box domain"/>
    <property type="match status" value="1"/>
</dbReference>
<sequence>MRGFDWINTVLPDELMLQIFRQLESRESREACSLVCKRWLSLERLSRESIYISTDAHIKLLSQLFVNVVKVTISGRTYLINQLALDGESVSEENGIRKCCFSDSVLAAVGDGFTKLENLRLMCFPDAIHVGLISIAEKCKLLKSLELEGCRVDDEALAAIGKYCSRLEDIILRDCLGLTDNGLVQLAIGCGRTLKSLDVASYESLTDVALEAVGFHCSSLETLSLFSRFIHNEGLLSVALGCRLLKSLKLHCENMTGEALQAVGSFCLLLEFLSLYRCYKLTDRSLCAIGKGCKKLKKLSLEYCLLLSDMGLDSVAIGCRELVHLNINGCNNIATDGLKSIGKACTGLSKLDLLHMRFQQIENDALCEIHIGFKYLQSLHLGYCSGIGDKVLCGIARGCRNLKELHIRGSLEVGNEGIISIGQNCKFLRDLVLDFCHRVGDSGIIAIARGCPQLNHLSLTGLQNLGDKGMVALGEGCMVLETCDISFCPCITEAGVTTLITSCPTLKKVLVEERKVSPRTKRRAHHLFKYVWTIE</sequence>
<evidence type="ECO:0008006" key="5">
    <source>
        <dbReference type="Google" id="ProtNLM"/>
    </source>
</evidence>
<feature type="domain" description="F-box/LRR-repeat protein 15-like leucin rich repeat" evidence="2">
    <location>
        <begin position="293"/>
        <end position="422"/>
    </location>
</feature>
<evidence type="ECO:0000313" key="4">
    <source>
        <dbReference type="Proteomes" id="UP000834106"/>
    </source>
</evidence>
<dbReference type="PANTHER" id="PTHR13318:SF41">
    <property type="entry name" value="F-BOX_LRR-REPEAT PROTEIN 4"/>
    <property type="match status" value="1"/>
</dbReference>
<accession>A0AAD1Z6Z4</accession>
<reference evidence="3" key="1">
    <citation type="submission" date="2023-05" db="EMBL/GenBank/DDBJ databases">
        <authorList>
            <person name="Huff M."/>
        </authorList>
    </citation>
    <scope>NUCLEOTIDE SEQUENCE</scope>
</reference>
<dbReference type="Gene3D" id="3.80.10.10">
    <property type="entry name" value="Ribonuclease Inhibitor"/>
    <property type="match status" value="3"/>
</dbReference>
<dbReference type="EMBL" id="OU503041">
    <property type="protein sequence ID" value="CAI9762666.1"/>
    <property type="molecule type" value="Genomic_DNA"/>
</dbReference>
<dbReference type="InterPro" id="IPR032675">
    <property type="entry name" value="LRR_dom_sf"/>
</dbReference>
<gene>
    <name evidence="3" type="ORF">FPE_LOCUS10096</name>
</gene>
<dbReference type="InterPro" id="IPR006553">
    <property type="entry name" value="Leu-rich_rpt_Cys-con_subtyp"/>
</dbReference>
<dbReference type="FunFam" id="1.20.1280.50:FF:000023">
    <property type="entry name" value="F-box/LRR-repeat protein 4"/>
    <property type="match status" value="1"/>
</dbReference>
<feature type="domain" description="F-box/LRR-repeat protein 15-like leucin rich repeat" evidence="2">
    <location>
        <begin position="114"/>
        <end position="233"/>
    </location>
</feature>
<evidence type="ECO:0000259" key="2">
    <source>
        <dbReference type="Pfam" id="PF25372"/>
    </source>
</evidence>
<feature type="domain" description="F-box/LRR-repeat protein 15-like leucin rich repeat" evidence="2">
    <location>
        <begin position="424"/>
        <end position="511"/>
    </location>
</feature>
<proteinExistence type="predicted"/>
<keyword evidence="4" id="KW-1185">Reference proteome</keyword>
<dbReference type="Proteomes" id="UP000834106">
    <property type="component" value="Chromosome 6"/>
</dbReference>
<protein>
    <recommendedName>
        <fullName evidence="5">F-box domain-containing protein</fullName>
    </recommendedName>
</protein>
<dbReference type="InterPro" id="IPR001810">
    <property type="entry name" value="F-box_dom"/>
</dbReference>
<dbReference type="Pfam" id="PF12937">
    <property type="entry name" value="F-box-like"/>
    <property type="match status" value="1"/>
</dbReference>
<dbReference type="CDD" id="cd22159">
    <property type="entry name" value="F-box_AtTIR1-like"/>
    <property type="match status" value="1"/>
</dbReference>
<dbReference type="Pfam" id="PF25372">
    <property type="entry name" value="DUF7885"/>
    <property type="match status" value="3"/>
</dbReference>
<dbReference type="GO" id="GO:0019005">
    <property type="term" value="C:SCF ubiquitin ligase complex"/>
    <property type="evidence" value="ECO:0007669"/>
    <property type="project" value="TreeGrafter"/>
</dbReference>